<accession>A0A645EC96</accession>
<comment type="caution">
    <text evidence="1">The sequence shown here is derived from an EMBL/GenBank/DDBJ whole genome shotgun (WGS) entry which is preliminary data.</text>
</comment>
<organism evidence="1">
    <name type="scientific">bioreactor metagenome</name>
    <dbReference type="NCBI Taxonomy" id="1076179"/>
    <lineage>
        <taxon>unclassified sequences</taxon>
        <taxon>metagenomes</taxon>
        <taxon>ecological metagenomes</taxon>
    </lineage>
</organism>
<gene>
    <name evidence="1" type="ORF">SDC9_146151</name>
</gene>
<evidence type="ECO:0000313" key="1">
    <source>
        <dbReference type="EMBL" id="MPM98961.1"/>
    </source>
</evidence>
<name>A0A645EC96_9ZZZZ</name>
<dbReference type="AlphaFoldDB" id="A0A645EC96"/>
<dbReference type="EMBL" id="VSSQ01045083">
    <property type="protein sequence ID" value="MPM98961.1"/>
    <property type="molecule type" value="Genomic_DNA"/>
</dbReference>
<protein>
    <submittedName>
        <fullName evidence="1">Uncharacterized protein</fullName>
    </submittedName>
</protein>
<proteinExistence type="predicted"/>
<reference evidence="1" key="1">
    <citation type="submission" date="2019-08" db="EMBL/GenBank/DDBJ databases">
        <authorList>
            <person name="Kucharzyk K."/>
            <person name="Murdoch R.W."/>
            <person name="Higgins S."/>
            <person name="Loffler F."/>
        </authorList>
    </citation>
    <scope>NUCLEOTIDE SEQUENCE</scope>
</reference>
<sequence>MTDPATHLINSVNITHFCNKQRRFIHFFTRHKFDSVQIHLNLRTICFVFETRDRASDQEILERTLRFTQCIVISIKIYPSRTIVVFNIFRQHKSYFKLSIHDFSRARKEDIRTVIIGKSTCLIIIKRCNGYSFIKYGRREGAVKCRHRVTIQVSNITVDCCNRESSQSILTCS</sequence>